<dbReference type="SUPFAM" id="SSF53822">
    <property type="entry name" value="Periplasmic binding protein-like I"/>
    <property type="match status" value="1"/>
</dbReference>
<keyword evidence="8" id="KW-1185">Reference proteome</keyword>
<dbReference type="GO" id="GO:0006865">
    <property type="term" value="P:amino acid transport"/>
    <property type="evidence" value="ECO:0007669"/>
    <property type="project" value="UniProtKB-KW"/>
</dbReference>
<comment type="similarity">
    <text evidence="1">Belongs to the leucine-binding protein family.</text>
</comment>
<dbReference type="PANTHER" id="PTHR47151">
    <property type="entry name" value="LEU/ILE/VAL-BINDING ABC TRANSPORTER SUBUNIT"/>
    <property type="match status" value="1"/>
</dbReference>
<protein>
    <submittedName>
        <fullName evidence="7">Branched chain amino acid ABC transporter substrate-binding protein</fullName>
    </submittedName>
</protein>
<dbReference type="InterPro" id="IPR028081">
    <property type="entry name" value="Leu-bd"/>
</dbReference>
<dbReference type="EMBL" id="BSFN01000001">
    <property type="protein sequence ID" value="GLK87689.1"/>
    <property type="molecule type" value="Genomic_DNA"/>
</dbReference>
<dbReference type="Pfam" id="PF13458">
    <property type="entry name" value="Peripla_BP_6"/>
    <property type="match status" value="1"/>
</dbReference>
<comment type="caution">
    <text evidence="7">The sequence shown here is derived from an EMBL/GenBank/DDBJ whole genome shotgun (WGS) entry which is preliminary data.</text>
</comment>
<feature type="signal peptide" evidence="5">
    <location>
        <begin position="1"/>
        <end position="28"/>
    </location>
</feature>
<evidence type="ECO:0000256" key="3">
    <source>
        <dbReference type="ARBA" id="ARBA00022729"/>
    </source>
</evidence>
<evidence type="ECO:0000259" key="6">
    <source>
        <dbReference type="Pfam" id="PF13458"/>
    </source>
</evidence>
<evidence type="ECO:0000313" key="8">
    <source>
        <dbReference type="Proteomes" id="UP001143328"/>
    </source>
</evidence>
<proteinExistence type="inferred from homology"/>
<keyword evidence="4" id="KW-0029">Amino-acid transport</keyword>
<feature type="chain" id="PRO_5040750152" evidence="5">
    <location>
        <begin position="29"/>
        <end position="374"/>
    </location>
</feature>
<evidence type="ECO:0000256" key="5">
    <source>
        <dbReference type="SAM" id="SignalP"/>
    </source>
</evidence>
<evidence type="ECO:0000313" key="7">
    <source>
        <dbReference type="EMBL" id="GLK87689.1"/>
    </source>
</evidence>
<sequence>MPHKKTFKKGILAFAVASAMSMTSVAFADVVIGVAGPMTGGNAAFGEQLWKGAEQAAADINAAGGINGEQIKLVKGDDACEPKQAVAVANRLVDSDKAVAVIGHFCSSSTIPASEVYDEAGIISITPASTNPTVTERGLSGEFRICGRDDQQGVVAGDYIVDKLKLSKVAIIHDKDTYGQGLADATKAQLNKRGVKEVLYEGLTRGEKDFNALVTKIRSAGAEVVYFGGLHAEAGPLVRQLREQGSTALFISGDGIVTDELVTTAGGAQYTKGVLMTFGADPRNIADGKPVIEKFRANGYEPEGYTLYSYAALQAVAAAFTGIKGTDGAKASAWLKANPVKTVMGSKEWDKKGDLKVSDYVMYEWDDKGKYHQQ</sequence>
<evidence type="ECO:0000256" key="1">
    <source>
        <dbReference type="ARBA" id="ARBA00010062"/>
    </source>
</evidence>
<organism evidence="7 8">
    <name type="scientific">Pseudomonas turukhanskensis</name>
    <dbReference type="NCBI Taxonomy" id="1806536"/>
    <lineage>
        <taxon>Bacteria</taxon>
        <taxon>Pseudomonadati</taxon>
        <taxon>Pseudomonadota</taxon>
        <taxon>Gammaproteobacteria</taxon>
        <taxon>Pseudomonadales</taxon>
        <taxon>Pseudomonadaceae</taxon>
        <taxon>Pseudomonas</taxon>
    </lineage>
</organism>
<dbReference type="Gene3D" id="3.40.50.2300">
    <property type="match status" value="2"/>
</dbReference>
<dbReference type="AlphaFoldDB" id="A0A9W6K480"/>
<dbReference type="RefSeq" id="WP_271193921.1">
    <property type="nucleotide sequence ID" value="NZ_BSFN01000001.1"/>
</dbReference>
<dbReference type="InterPro" id="IPR000709">
    <property type="entry name" value="Leu_Ile_Val-bd"/>
</dbReference>
<keyword evidence="2" id="KW-0813">Transport</keyword>
<feature type="domain" description="Leucine-binding protein" evidence="6">
    <location>
        <begin position="30"/>
        <end position="370"/>
    </location>
</feature>
<dbReference type="PANTHER" id="PTHR47151:SF2">
    <property type="entry name" value="AMINO ACID BINDING PROTEIN"/>
    <property type="match status" value="1"/>
</dbReference>
<reference evidence="7" key="1">
    <citation type="journal article" date="2014" name="Int. J. Syst. Evol. Microbiol.">
        <title>Complete genome sequence of Corynebacterium casei LMG S-19264T (=DSM 44701T), isolated from a smear-ripened cheese.</title>
        <authorList>
            <consortium name="US DOE Joint Genome Institute (JGI-PGF)"/>
            <person name="Walter F."/>
            <person name="Albersmeier A."/>
            <person name="Kalinowski J."/>
            <person name="Ruckert C."/>
        </authorList>
    </citation>
    <scope>NUCLEOTIDE SEQUENCE</scope>
    <source>
        <strain evidence="7">VKM B-2935</strain>
    </source>
</reference>
<dbReference type="CDD" id="cd06342">
    <property type="entry name" value="PBP1_ABC_LIVBP-like"/>
    <property type="match status" value="1"/>
</dbReference>
<gene>
    <name evidence="7" type="ORF">GCM10017655_07510</name>
</gene>
<reference evidence="7" key="2">
    <citation type="submission" date="2023-01" db="EMBL/GenBank/DDBJ databases">
        <authorList>
            <person name="Sun Q."/>
            <person name="Evtushenko L."/>
        </authorList>
    </citation>
    <scope>NUCLEOTIDE SEQUENCE</scope>
    <source>
        <strain evidence="7">VKM B-2935</strain>
    </source>
</reference>
<evidence type="ECO:0000256" key="2">
    <source>
        <dbReference type="ARBA" id="ARBA00022448"/>
    </source>
</evidence>
<accession>A0A9W6K480</accession>
<dbReference type="Proteomes" id="UP001143328">
    <property type="component" value="Unassembled WGS sequence"/>
</dbReference>
<dbReference type="PRINTS" id="PR00337">
    <property type="entry name" value="LEUILEVALBP"/>
</dbReference>
<keyword evidence="3 5" id="KW-0732">Signal</keyword>
<name>A0A9W6K480_9PSED</name>
<dbReference type="InterPro" id="IPR028082">
    <property type="entry name" value="Peripla_BP_I"/>
</dbReference>
<evidence type="ECO:0000256" key="4">
    <source>
        <dbReference type="ARBA" id="ARBA00022970"/>
    </source>
</evidence>